<comment type="caution">
    <text evidence="1">The sequence shown here is derived from an EMBL/GenBank/DDBJ whole genome shotgun (WGS) entry which is preliminary data.</text>
</comment>
<sequence length="52" mass="5926">LAGLQALTELAISLEDRSFRSTIFGNKPNMHMQNRKLLIRGLTSVKQQREIT</sequence>
<dbReference type="Proteomes" id="UP000789860">
    <property type="component" value="Unassembled WGS sequence"/>
</dbReference>
<reference evidence="1" key="1">
    <citation type="submission" date="2021-06" db="EMBL/GenBank/DDBJ databases">
        <authorList>
            <person name="Kallberg Y."/>
            <person name="Tangrot J."/>
            <person name="Rosling A."/>
        </authorList>
    </citation>
    <scope>NUCLEOTIDE SEQUENCE</scope>
    <source>
        <strain evidence="1">AU212A</strain>
    </source>
</reference>
<protein>
    <submittedName>
        <fullName evidence="1">7504_t:CDS:1</fullName>
    </submittedName>
</protein>
<feature type="non-terminal residue" evidence="1">
    <location>
        <position position="1"/>
    </location>
</feature>
<evidence type="ECO:0000313" key="1">
    <source>
        <dbReference type="EMBL" id="CAG8490453.1"/>
    </source>
</evidence>
<organism evidence="1 2">
    <name type="scientific">Scutellospora calospora</name>
    <dbReference type="NCBI Taxonomy" id="85575"/>
    <lineage>
        <taxon>Eukaryota</taxon>
        <taxon>Fungi</taxon>
        <taxon>Fungi incertae sedis</taxon>
        <taxon>Mucoromycota</taxon>
        <taxon>Glomeromycotina</taxon>
        <taxon>Glomeromycetes</taxon>
        <taxon>Diversisporales</taxon>
        <taxon>Gigasporaceae</taxon>
        <taxon>Scutellospora</taxon>
    </lineage>
</organism>
<gene>
    <name evidence="1" type="ORF">SCALOS_LOCUS2805</name>
</gene>
<evidence type="ECO:0000313" key="2">
    <source>
        <dbReference type="Proteomes" id="UP000789860"/>
    </source>
</evidence>
<keyword evidence="2" id="KW-1185">Reference proteome</keyword>
<proteinExistence type="predicted"/>
<feature type="non-terminal residue" evidence="1">
    <location>
        <position position="52"/>
    </location>
</feature>
<dbReference type="EMBL" id="CAJVPM010002671">
    <property type="protein sequence ID" value="CAG8490453.1"/>
    <property type="molecule type" value="Genomic_DNA"/>
</dbReference>
<name>A0ACA9KS66_9GLOM</name>
<accession>A0ACA9KS66</accession>